<evidence type="ECO:0000256" key="2">
    <source>
        <dbReference type="SAM" id="Phobius"/>
    </source>
</evidence>
<feature type="compositionally biased region" description="Low complexity" evidence="1">
    <location>
        <begin position="126"/>
        <end position="147"/>
    </location>
</feature>
<dbReference type="Proteomes" id="UP000239485">
    <property type="component" value="Unassembled WGS sequence"/>
</dbReference>
<keyword evidence="2" id="KW-0812">Transmembrane</keyword>
<keyword evidence="2" id="KW-0472">Membrane</keyword>
<organism evidence="3 4">
    <name type="scientific">Kineococcus xinjiangensis</name>
    <dbReference type="NCBI Taxonomy" id="512762"/>
    <lineage>
        <taxon>Bacteria</taxon>
        <taxon>Bacillati</taxon>
        <taxon>Actinomycetota</taxon>
        <taxon>Actinomycetes</taxon>
        <taxon>Kineosporiales</taxon>
        <taxon>Kineosporiaceae</taxon>
        <taxon>Kineococcus</taxon>
    </lineage>
</organism>
<keyword evidence="4" id="KW-1185">Reference proteome</keyword>
<proteinExistence type="predicted"/>
<name>A0A2S6IUZ7_9ACTN</name>
<evidence type="ECO:0008006" key="5">
    <source>
        <dbReference type="Google" id="ProtNLM"/>
    </source>
</evidence>
<reference evidence="3 4" key="1">
    <citation type="submission" date="2018-02" db="EMBL/GenBank/DDBJ databases">
        <title>Genomic Encyclopedia of Archaeal and Bacterial Type Strains, Phase II (KMG-II): from individual species to whole genera.</title>
        <authorList>
            <person name="Goeker M."/>
        </authorList>
    </citation>
    <scope>NUCLEOTIDE SEQUENCE [LARGE SCALE GENOMIC DNA]</scope>
    <source>
        <strain evidence="3 4">DSM 22857</strain>
    </source>
</reference>
<gene>
    <name evidence="3" type="ORF">CLV92_102124</name>
</gene>
<dbReference type="EMBL" id="PTJD01000002">
    <property type="protein sequence ID" value="PPK97973.1"/>
    <property type="molecule type" value="Genomic_DNA"/>
</dbReference>
<feature type="transmembrane region" description="Helical" evidence="2">
    <location>
        <begin position="6"/>
        <end position="24"/>
    </location>
</feature>
<feature type="region of interest" description="Disordered" evidence="1">
    <location>
        <begin position="41"/>
        <end position="69"/>
    </location>
</feature>
<dbReference type="AlphaFoldDB" id="A0A2S6IUZ7"/>
<feature type="compositionally biased region" description="Basic and acidic residues" evidence="1">
    <location>
        <begin position="45"/>
        <end position="54"/>
    </location>
</feature>
<evidence type="ECO:0000256" key="1">
    <source>
        <dbReference type="SAM" id="MobiDB-lite"/>
    </source>
</evidence>
<protein>
    <recommendedName>
        <fullName evidence="5">LemA protein</fullName>
    </recommendedName>
</protein>
<keyword evidence="2" id="KW-1133">Transmembrane helix</keyword>
<dbReference type="RefSeq" id="WP_104431424.1">
    <property type="nucleotide sequence ID" value="NZ_PTJD01000002.1"/>
</dbReference>
<evidence type="ECO:0000313" key="4">
    <source>
        <dbReference type="Proteomes" id="UP000239485"/>
    </source>
</evidence>
<evidence type="ECO:0000313" key="3">
    <source>
        <dbReference type="EMBL" id="PPK97973.1"/>
    </source>
</evidence>
<feature type="region of interest" description="Disordered" evidence="1">
    <location>
        <begin position="106"/>
        <end position="147"/>
    </location>
</feature>
<accession>A0A2S6IUZ7</accession>
<comment type="caution">
    <text evidence="3">The sequence shown here is derived from an EMBL/GenBank/DDBJ whole genome shotgun (WGS) entry which is preliminary data.</text>
</comment>
<sequence>MGTTGIVVLVVVLLLVLALLAWGWTTRTALLRMRDLATTAGQQADRQRARRDELQTAAADDAGARRALADSQRRLDGDVAYHVAGVRAYNTRIAKAPASLVASVAGLHPLPEPSPRQAPAVLAEDTAAGEATGPRAAGATRAEPPRD</sequence>